<organism evidence="2 3">
    <name type="scientific">Prevotella disiens DNF00882</name>
    <dbReference type="NCBI Taxonomy" id="1401075"/>
    <lineage>
        <taxon>Bacteria</taxon>
        <taxon>Pseudomonadati</taxon>
        <taxon>Bacteroidota</taxon>
        <taxon>Bacteroidia</taxon>
        <taxon>Bacteroidales</taxon>
        <taxon>Prevotellaceae</taxon>
        <taxon>Prevotella</taxon>
    </lineage>
</organism>
<dbReference type="Pfam" id="PF03235">
    <property type="entry name" value="GmrSD_N"/>
    <property type="match status" value="1"/>
</dbReference>
<gene>
    <name evidence="2" type="ORF">HMPREF0654_10110</name>
</gene>
<dbReference type="EMBL" id="JRNR01000113">
    <property type="protein sequence ID" value="KGF47317.1"/>
    <property type="molecule type" value="Genomic_DNA"/>
</dbReference>
<sequence>MKIELKPIKLKDLFEDYEDKEEEGVVAYGGRLDVRPKYQREFVYKDEQRDAVIDTVRKGFPLNIMYWVKNDDGNFEVLDGQQRTISICQYLKGDFSIKEQYFHTLTEDQREQILDYELMVYFCEGTDSEKLEWFKTINIAGEKLYDQELRNAVYTGEWLTDAKRHFSKTGCPAMGLGDKYVKGTAIRQEILQLVLSWINDEAKGTTDEKIRQYMADHQHDSNANELWLYFTQVIYWVETIFPTYRREMKGLPWGLLYNEFGKQSLNTKRLEAEVAQLMADDEVQNKKGIYEYVLTRNEKYLNIRAFEKKISRAVYEEQKGICPICGKHFEIEEMEADHIIPWHKGGKTEKDNCQMLCMKCNRTKSGK</sequence>
<dbReference type="PANTHER" id="PTHR39639">
    <property type="entry name" value="CHROMOSOME 16, WHOLE GENOME SHOTGUN SEQUENCE"/>
    <property type="match status" value="1"/>
</dbReference>
<dbReference type="PROSITE" id="PS00028">
    <property type="entry name" value="ZINC_FINGER_C2H2_1"/>
    <property type="match status" value="1"/>
</dbReference>
<dbReference type="InterPro" id="IPR003615">
    <property type="entry name" value="HNH_nuc"/>
</dbReference>
<dbReference type="Gene3D" id="1.10.30.50">
    <property type="match status" value="1"/>
</dbReference>
<dbReference type="GO" id="GO:0004519">
    <property type="term" value="F:endonuclease activity"/>
    <property type="evidence" value="ECO:0007669"/>
    <property type="project" value="UniProtKB-KW"/>
</dbReference>
<reference evidence="2 3" key="1">
    <citation type="submission" date="2014-07" db="EMBL/GenBank/DDBJ databases">
        <authorList>
            <person name="McCorrison J."/>
            <person name="Sanka R."/>
            <person name="Torralba M."/>
            <person name="Gillis M."/>
            <person name="Haft D.H."/>
            <person name="Methe B."/>
            <person name="Sutton G."/>
            <person name="Nelson K.E."/>
        </authorList>
    </citation>
    <scope>NUCLEOTIDE SEQUENCE [LARGE SCALE GENOMIC DNA]</scope>
    <source>
        <strain evidence="2 3">DNF00882</strain>
    </source>
</reference>
<dbReference type="CDD" id="cd00085">
    <property type="entry name" value="HNHc"/>
    <property type="match status" value="1"/>
</dbReference>
<evidence type="ECO:0000313" key="2">
    <source>
        <dbReference type="EMBL" id="KGF47317.1"/>
    </source>
</evidence>
<comment type="caution">
    <text evidence="2">The sequence shown here is derived from an EMBL/GenBank/DDBJ whole genome shotgun (WGS) entry which is preliminary data.</text>
</comment>
<dbReference type="InterPro" id="IPR013087">
    <property type="entry name" value="Znf_C2H2_type"/>
</dbReference>
<dbReference type="GO" id="GO:0008270">
    <property type="term" value="F:zinc ion binding"/>
    <property type="evidence" value="ECO:0007669"/>
    <property type="project" value="InterPro"/>
</dbReference>
<feature type="domain" description="C2H2-type" evidence="1">
    <location>
        <begin position="322"/>
        <end position="343"/>
    </location>
</feature>
<keyword evidence="2" id="KW-0255">Endonuclease</keyword>
<dbReference type="SMART" id="SM00507">
    <property type="entry name" value="HNHc"/>
    <property type="match status" value="1"/>
</dbReference>
<dbReference type="Proteomes" id="UP000029538">
    <property type="component" value="Unassembled WGS sequence"/>
</dbReference>
<dbReference type="GO" id="GO:0003676">
    <property type="term" value="F:nucleic acid binding"/>
    <property type="evidence" value="ECO:0007669"/>
    <property type="project" value="InterPro"/>
</dbReference>
<protein>
    <submittedName>
        <fullName evidence="2">HNH endonuclease</fullName>
    </submittedName>
</protein>
<dbReference type="Pfam" id="PF01844">
    <property type="entry name" value="HNH"/>
    <property type="match status" value="1"/>
</dbReference>
<keyword evidence="2" id="KW-0540">Nuclease</keyword>
<dbReference type="AlphaFoldDB" id="A0A096BX80"/>
<evidence type="ECO:0000313" key="3">
    <source>
        <dbReference type="Proteomes" id="UP000029538"/>
    </source>
</evidence>
<dbReference type="InterPro" id="IPR004919">
    <property type="entry name" value="GmrSD_N"/>
</dbReference>
<name>A0A096BX80_9BACT</name>
<accession>A0A096BX80</accession>
<dbReference type="PANTHER" id="PTHR39639:SF1">
    <property type="entry name" value="DUF262 DOMAIN-CONTAINING PROTEIN"/>
    <property type="match status" value="1"/>
</dbReference>
<proteinExistence type="predicted"/>
<evidence type="ECO:0000259" key="1">
    <source>
        <dbReference type="PROSITE" id="PS00028"/>
    </source>
</evidence>
<keyword evidence="2" id="KW-0378">Hydrolase</keyword>
<dbReference type="RefSeq" id="WP_036884480.1">
    <property type="nucleotide sequence ID" value="NZ_JRNR01000113.1"/>
</dbReference>
<dbReference type="InterPro" id="IPR002711">
    <property type="entry name" value="HNH"/>
</dbReference>